<dbReference type="RefSeq" id="XP_028041066.1">
    <property type="nucleotide sequence ID" value="XM_028185265.1"/>
</dbReference>
<evidence type="ECO:0000313" key="6">
    <source>
        <dbReference type="RefSeq" id="XP_028041066.1"/>
    </source>
</evidence>
<dbReference type="OrthoDB" id="191686at2759"/>
<feature type="compositionally biased region" description="Basic and acidic residues" evidence="3">
    <location>
        <begin position="29"/>
        <end position="77"/>
    </location>
</feature>
<proteinExistence type="predicted"/>
<evidence type="ECO:0000256" key="1">
    <source>
        <dbReference type="ARBA" id="ARBA00022737"/>
    </source>
</evidence>
<feature type="region of interest" description="Disordered" evidence="3">
    <location>
        <begin position="1"/>
        <end position="109"/>
    </location>
</feature>
<dbReference type="PANTHER" id="PTHR23048:SF0">
    <property type="entry name" value="CALMODULIN LIKE 3"/>
    <property type="match status" value="1"/>
</dbReference>
<feature type="domain" description="EF-hand" evidence="4">
    <location>
        <begin position="228"/>
        <end position="263"/>
    </location>
</feature>
<dbReference type="SUPFAM" id="SSF47473">
    <property type="entry name" value="EF-hand"/>
    <property type="match status" value="1"/>
</dbReference>
<dbReference type="KEGG" id="bman:114251082"/>
<dbReference type="InterPro" id="IPR050230">
    <property type="entry name" value="CALM/Myosin/TropC-like"/>
</dbReference>
<feature type="compositionally biased region" description="Acidic residues" evidence="3">
    <location>
        <begin position="78"/>
        <end position="87"/>
    </location>
</feature>
<dbReference type="GO" id="GO:0005509">
    <property type="term" value="F:calcium ion binding"/>
    <property type="evidence" value="ECO:0007669"/>
    <property type="project" value="InterPro"/>
</dbReference>
<reference evidence="6" key="1">
    <citation type="submission" date="2025-08" db="UniProtKB">
        <authorList>
            <consortium name="RefSeq"/>
        </authorList>
    </citation>
    <scope>IDENTIFICATION</scope>
    <source>
        <tissue evidence="6">Silk gland</tissue>
    </source>
</reference>
<dbReference type="InterPro" id="IPR018247">
    <property type="entry name" value="EF_Hand_1_Ca_BS"/>
</dbReference>
<feature type="compositionally biased region" description="Polar residues" evidence="3">
    <location>
        <begin position="11"/>
        <end position="26"/>
    </location>
</feature>
<dbReference type="Proteomes" id="UP000504629">
    <property type="component" value="Unplaced"/>
</dbReference>
<keyword evidence="5" id="KW-1185">Reference proteome</keyword>
<evidence type="ECO:0000259" key="4">
    <source>
        <dbReference type="PROSITE" id="PS50222"/>
    </source>
</evidence>
<protein>
    <submittedName>
        <fullName evidence="6">Uncharacterized protein LOC114251082</fullName>
    </submittedName>
</protein>
<dbReference type="PROSITE" id="PS00018">
    <property type="entry name" value="EF_HAND_1"/>
    <property type="match status" value="1"/>
</dbReference>
<dbReference type="PANTHER" id="PTHR23048">
    <property type="entry name" value="MYOSIN LIGHT CHAIN 1, 3"/>
    <property type="match status" value="1"/>
</dbReference>
<dbReference type="AlphaFoldDB" id="A0A6J2KFG0"/>
<dbReference type="InterPro" id="IPR011992">
    <property type="entry name" value="EF-hand-dom_pair"/>
</dbReference>
<evidence type="ECO:0000256" key="2">
    <source>
        <dbReference type="ARBA" id="ARBA00022837"/>
    </source>
</evidence>
<evidence type="ECO:0000256" key="3">
    <source>
        <dbReference type="SAM" id="MobiDB-lite"/>
    </source>
</evidence>
<keyword evidence="1" id="KW-0677">Repeat</keyword>
<dbReference type="GO" id="GO:0016460">
    <property type="term" value="C:myosin II complex"/>
    <property type="evidence" value="ECO:0007669"/>
    <property type="project" value="TreeGrafter"/>
</dbReference>
<evidence type="ECO:0000313" key="5">
    <source>
        <dbReference type="Proteomes" id="UP000504629"/>
    </source>
</evidence>
<keyword evidence="2" id="KW-0106">Calcium</keyword>
<accession>A0A6J2KFG0</accession>
<feature type="domain" description="EF-hand" evidence="4">
    <location>
        <begin position="264"/>
        <end position="299"/>
    </location>
</feature>
<dbReference type="InterPro" id="IPR002048">
    <property type="entry name" value="EF_hand_dom"/>
</dbReference>
<name>A0A6J2KFG0_BOMMA</name>
<gene>
    <name evidence="6" type="primary">LOC114251082</name>
</gene>
<organism evidence="5 6">
    <name type="scientific">Bombyx mandarina</name>
    <name type="common">Wild silk moth</name>
    <name type="synonym">Wild silkworm</name>
    <dbReference type="NCBI Taxonomy" id="7092"/>
    <lineage>
        <taxon>Eukaryota</taxon>
        <taxon>Metazoa</taxon>
        <taxon>Ecdysozoa</taxon>
        <taxon>Arthropoda</taxon>
        <taxon>Hexapoda</taxon>
        <taxon>Insecta</taxon>
        <taxon>Pterygota</taxon>
        <taxon>Neoptera</taxon>
        <taxon>Endopterygota</taxon>
        <taxon>Lepidoptera</taxon>
        <taxon>Glossata</taxon>
        <taxon>Ditrysia</taxon>
        <taxon>Bombycoidea</taxon>
        <taxon>Bombycidae</taxon>
        <taxon>Bombycinae</taxon>
        <taxon>Bombyx</taxon>
    </lineage>
</organism>
<sequence length="321" mass="36858">MEEEPALPSSVIPTLSNTSQKDNNIEGSLEEKNTDHPDENSKENRVSIKEQHTEEELAVDTKDVNGDEENVDFKLTGDNEEVLEATEAEGKGEKDEEQIKEENKPEEEPIVEEDVFIEEPPPDPAAPFDFSDSKEALKEPFELRPDQLAEVEQLWDVYQNYTPAYTDIDGYITEKELVYMLKSLLLMTYTPEQLEELIAYCVRPPHAEGHITFEQFLKMVTIRQRDFEIEDELRSSLQVFDPGRTGTIDREYFREVLAKQGHKMPQKHLDNLIKEVDMSNDGTIGIEDVVGTMCIDLNKEDLMMLRASVYPPDEPPVEENF</sequence>
<dbReference type="Pfam" id="PF13499">
    <property type="entry name" value="EF-hand_7"/>
    <property type="match status" value="1"/>
</dbReference>
<dbReference type="FunFam" id="1.10.238.10:FF:000001">
    <property type="entry name" value="Calmodulin 1"/>
    <property type="match status" value="1"/>
</dbReference>
<dbReference type="Gene3D" id="1.10.238.10">
    <property type="entry name" value="EF-hand"/>
    <property type="match status" value="1"/>
</dbReference>
<dbReference type="GeneID" id="114251082"/>
<dbReference type="PROSITE" id="PS50222">
    <property type="entry name" value="EF_HAND_2"/>
    <property type="match status" value="2"/>
</dbReference>